<gene>
    <name evidence="3" type="ORF">NFI88_05715</name>
</gene>
<evidence type="ECO:0000256" key="1">
    <source>
        <dbReference type="ARBA" id="ARBA00022676"/>
    </source>
</evidence>
<dbReference type="CDD" id="cd03789">
    <property type="entry name" value="GT9_LPS_heptosyltransferase"/>
    <property type="match status" value="1"/>
</dbReference>
<protein>
    <submittedName>
        <fullName evidence="3">Glycosyltransferase family 9 protein</fullName>
    </submittedName>
</protein>
<comment type="caution">
    <text evidence="3">The sequence shown here is derived from an EMBL/GenBank/DDBJ whole genome shotgun (WGS) entry which is preliminary data.</text>
</comment>
<dbReference type="SUPFAM" id="SSF53756">
    <property type="entry name" value="UDP-Glycosyltransferase/glycogen phosphorylase"/>
    <property type="match status" value="1"/>
</dbReference>
<dbReference type="Proteomes" id="UP001524547">
    <property type="component" value="Unassembled WGS sequence"/>
</dbReference>
<dbReference type="EMBL" id="JAMZEJ010000003">
    <property type="protein sequence ID" value="MCQ8240340.1"/>
    <property type="molecule type" value="Genomic_DNA"/>
</dbReference>
<accession>A0ABT1VVH3</accession>
<proteinExistence type="predicted"/>
<name>A0ABT1VVH3_9PROT</name>
<dbReference type="RefSeq" id="WP_422919230.1">
    <property type="nucleotide sequence ID" value="NZ_JAMZEJ010000003.1"/>
</dbReference>
<dbReference type="PANTHER" id="PTHR30160:SF1">
    <property type="entry name" value="LIPOPOLYSACCHARIDE 1,2-N-ACETYLGLUCOSAMINETRANSFERASE-RELATED"/>
    <property type="match status" value="1"/>
</dbReference>
<keyword evidence="1" id="KW-0328">Glycosyltransferase</keyword>
<dbReference type="PANTHER" id="PTHR30160">
    <property type="entry name" value="TETRAACYLDISACCHARIDE 4'-KINASE-RELATED"/>
    <property type="match status" value="1"/>
</dbReference>
<reference evidence="3 4" key="1">
    <citation type="submission" date="2022-06" db="EMBL/GenBank/DDBJ databases">
        <title>Rhizosaccharibacter gen. nov. sp. nov. KSS12, endophytic bacteria isolated from sugarcane.</title>
        <authorList>
            <person name="Pitiwittayakul N."/>
        </authorList>
    </citation>
    <scope>NUCLEOTIDE SEQUENCE [LARGE SCALE GENOMIC DNA]</scope>
    <source>
        <strain evidence="3 4">KSS12</strain>
    </source>
</reference>
<dbReference type="InterPro" id="IPR002201">
    <property type="entry name" value="Glyco_trans_9"/>
</dbReference>
<organism evidence="3 4">
    <name type="scientific">Rhizosaccharibacter radicis</name>
    <dbReference type="NCBI Taxonomy" id="2782605"/>
    <lineage>
        <taxon>Bacteria</taxon>
        <taxon>Pseudomonadati</taxon>
        <taxon>Pseudomonadota</taxon>
        <taxon>Alphaproteobacteria</taxon>
        <taxon>Acetobacterales</taxon>
        <taxon>Acetobacteraceae</taxon>
        <taxon>Rhizosaccharibacter</taxon>
    </lineage>
</organism>
<evidence type="ECO:0000256" key="2">
    <source>
        <dbReference type="ARBA" id="ARBA00022679"/>
    </source>
</evidence>
<evidence type="ECO:0000313" key="3">
    <source>
        <dbReference type="EMBL" id="MCQ8240340.1"/>
    </source>
</evidence>
<dbReference type="Gene3D" id="3.40.50.2000">
    <property type="entry name" value="Glycogen Phosphorylase B"/>
    <property type="match status" value="2"/>
</dbReference>
<dbReference type="Pfam" id="PF01075">
    <property type="entry name" value="Glyco_transf_9"/>
    <property type="match status" value="1"/>
</dbReference>
<keyword evidence="2" id="KW-0808">Transferase</keyword>
<keyword evidence="4" id="KW-1185">Reference proteome</keyword>
<dbReference type="InterPro" id="IPR051199">
    <property type="entry name" value="LPS_LOS_Heptosyltrfase"/>
</dbReference>
<sequence length="313" mass="33691">MRQVLVIKLGALGDVVQAFAPFAAIRNAHPDARITLLTTRAFVALCGASPWFDRIEADARPKLWNLSGMLRLRRQLRAPGGSAFDLVFDLQTSGRSSRYHALAGRPPWSGIGRGVSLPHDNPSRDFMHTRDRQRDQLARAGIADVPDPDLRWLAHHPDRPRGADLPAAPYAVLVPGAAPHRPLKRWPGERFAQLAVRLQKDGLRPAVAGGPDDRALGEAIRAACPSTLNLAGHTSLTALGPLLAGAALAVGNDTGPMHMAALLGCRSVVLFGPDSDPALTAPRGPDPELVRVLRRPSLDDLAVDEVHAASRWR</sequence>
<evidence type="ECO:0000313" key="4">
    <source>
        <dbReference type="Proteomes" id="UP001524547"/>
    </source>
</evidence>